<feature type="domain" description="Sfi1 spindle body" evidence="1">
    <location>
        <begin position="365"/>
        <end position="926"/>
    </location>
</feature>
<dbReference type="HOGENOM" id="CLU_007577_0_0_1"/>
<gene>
    <name evidence="2" type="ORF">EV44_g1328</name>
</gene>
<protein>
    <submittedName>
        <fullName evidence="2">Putative centrin-binding protein sfi1</fullName>
    </submittedName>
</protein>
<organism evidence="2 3">
    <name type="scientific">Uncinula necator</name>
    <name type="common">Grape powdery mildew</name>
    <dbReference type="NCBI Taxonomy" id="52586"/>
    <lineage>
        <taxon>Eukaryota</taxon>
        <taxon>Fungi</taxon>
        <taxon>Dikarya</taxon>
        <taxon>Ascomycota</taxon>
        <taxon>Pezizomycotina</taxon>
        <taxon>Leotiomycetes</taxon>
        <taxon>Erysiphales</taxon>
        <taxon>Erysiphaceae</taxon>
        <taxon>Erysiphe</taxon>
    </lineage>
</organism>
<dbReference type="Proteomes" id="UP000030854">
    <property type="component" value="Unassembled WGS sequence"/>
</dbReference>
<sequence>MPRSGNPLQYNYGKYSSKTTEPYYSNEDIKILHQIVLKAQTLLSPTILPSNALFTAYFSTLEELQVHPDHDNRYARILFKIGGIRGVGSLLEKFENVISEMGIEIEFDQLSEEEEETEFHRIKTSLENFSTKFTFKTQPQYAQTSEKCNSEILEKDPNAEDTLQMQRRRINSFSSYPLSKAEFDGKNEYTPQRNKLQQFRGNSIYECPQGAQNARNFQHVGAWLASGPFHLPTTSISSRYGFQINKDTRKITNSRQNQVSLPASTDFHIASMTTPPSSPFDEETTVHSTGSSPKEFIQESETLLDIEASLIRNRHFALFVKSNLQSWKNQAIKLHNNSNKLSFIATNQYLNNILCSALHDWLDKVRNKRKERCNERYFNHLEISAKKARDLYLLYVSFSHWSNFTMERIQLTAKTRKHIIQNRMFNAWRDITAVDELKVKRQILKRIFFTLKSHHSSIKEKIKAANISYKSNITQKYFNTWIHKFLTIRIITWRTENLVNLILTEWISKSRFIGNQKNIAEISRQKKICVNTIVFWILRTKKSLEEEERARQFYINKISKNYTRKLCKEAVLMTAKNKIQNQIVLRQVGNIFSFWINQARNERIAIATDRMRILHEALTNWRYKTRALLFRLKLDNCIIERTIYTWILCARTNLAIRIRDENYLRDMTHLWNLKFQALKKNHSQQETLAREVLARRMKNFVLLRWYSCMGRLPQAKMLDLSPYKPRILKFFIQKWINDIQHLHKLERWSHDAGFFLLVSRIMRRWKSATERTRRNKRKYLYARVRRMTKMNLARHVLRIWARKTGNILYLKSQVTEINQSRMIFLKKYIFYSWHCYNDELLELKIMWQKNSLQKYVANWQDKTKNILALGLEAIIIYKESQISKILKKWSLRSLHVRAYENSATEIHDKKTRKKMRKLIIFWHQQVSLQKTAKSQVLSESDLEKIAQDEAWSELGEESNVENIEKILNREIIPSFVPAYLNTPSKRSERIKAAVAKYSKTPKTPLPISQDQEIRVMRSGGLFSSIQKKRASNLRMSDNNIK</sequence>
<dbReference type="EMBL" id="JNVN01000519">
    <property type="protein sequence ID" value="KHJ35119.1"/>
    <property type="molecule type" value="Genomic_DNA"/>
</dbReference>
<dbReference type="InterPro" id="IPR013665">
    <property type="entry name" value="Sfi1_dom"/>
</dbReference>
<dbReference type="Pfam" id="PF08457">
    <property type="entry name" value="Sfi1"/>
    <property type="match status" value="1"/>
</dbReference>
<evidence type="ECO:0000313" key="3">
    <source>
        <dbReference type="Proteomes" id="UP000030854"/>
    </source>
</evidence>
<dbReference type="STRING" id="52586.A0A0B1PEQ4"/>
<accession>A0A0B1PEQ4</accession>
<dbReference type="OMA" id="RFFNGWR"/>
<keyword evidence="3" id="KW-1185">Reference proteome</keyword>
<evidence type="ECO:0000259" key="1">
    <source>
        <dbReference type="Pfam" id="PF08457"/>
    </source>
</evidence>
<name>A0A0B1PEQ4_UNCNE</name>
<reference evidence="2 3" key="1">
    <citation type="journal article" date="2014" name="BMC Genomics">
        <title>Adaptive genomic structural variation in the grape powdery mildew pathogen, Erysiphe necator.</title>
        <authorList>
            <person name="Jones L."/>
            <person name="Riaz S."/>
            <person name="Morales-Cruz A."/>
            <person name="Amrine K.C."/>
            <person name="McGuire B."/>
            <person name="Gubler W.D."/>
            <person name="Walker M.A."/>
            <person name="Cantu D."/>
        </authorList>
    </citation>
    <scope>NUCLEOTIDE SEQUENCE [LARGE SCALE GENOMIC DNA]</scope>
    <source>
        <strain evidence="3">c</strain>
    </source>
</reference>
<dbReference type="AlphaFoldDB" id="A0A0B1PEQ4"/>
<proteinExistence type="predicted"/>
<comment type="caution">
    <text evidence="2">The sequence shown here is derived from an EMBL/GenBank/DDBJ whole genome shotgun (WGS) entry which is preliminary data.</text>
</comment>
<evidence type="ECO:0000313" key="2">
    <source>
        <dbReference type="EMBL" id="KHJ35119.1"/>
    </source>
</evidence>